<dbReference type="RefSeq" id="WP_012778070.1">
    <property type="nucleotide sequence ID" value="NC_012982.1"/>
</dbReference>
<sequence length="162" mass="17698">MAGLSLESIVVENDNSEDVTQSETLPMPARRIAVVDDSRIDFRLLRRQLEMSNNSNLVIEHYSTLAEFLDDATVSPDAVILDRHLPESGLSEGRIREIRARHKNCGVIIHTGMMTPSLRSTASHEGAIAVIEKGTLDSEAIGLLVETAAVLGPQMYLPGGRH</sequence>
<evidence type="ECO:0000313" key="4">
    <source>
        <dbReference type="Proteomes" id="UP000002745"/>
    </source>
</evidence>
<name>C6XLK6_HIRBI</name>
<feature type="domain" description="Response regulatory" evidence="2">
    <location>
        <begin position="31"/>
        <end position="148"/>
    </location>
</feature>
<organism evidence="3 4">
    <name type="scientific">Hirschia baltica (strain ATCC 49814 / DSM 5838 / IFAM 1418)</name>
    <dbReference type="NCBI Taxonomy" id="582402"/>
    <lineage>
        <taxon>Bacteria</taxon>
        <taxon>Pseudomonadati</taxon>
        <taxon>Pseudomonadota</taxon>
        <taxon>Alphaproteobacteria</taxon>
        <taxon>Hyphomonadales</taxon>
        <taxon>Hyphomonadaceae</taxon>
        <taxon>Hirschia</taxon>
    </lineage>
</organism>
<keyword evidence="4" id="KW-1185">Reference proteome</keyword>
<dbReference type="SUPFAM" id="SSF52172">
    <property type="entry name" value="CheY-like"/>
    <property type="match status" value="1"/>
</dbReference>
<protein>
    <submittedName>
        <fullName evidence="3">Response regulator receiver protein</fullName>
    </submittedName>
</protein>
<dbReference type="Gene3D" id="3.40.50.2300">
    <property type="match status" value="1"/>
</dbReference>
<dbReference type="OrthoDB" id="7628829at2"/>
<dbReference type="InterPro" id="IPR001789">
    <property type="entry name" value="Sig_transdc_resp-reg_receiver"/>
</dbReference>
<dbReference type="GO" id="GO:0000160">
    <property type="term" value="P:phosphorelay signal transduction system"/>
    <property type="evidence" value="ECO:0007669"/>
    <property type="project" value="InterPro"/>
</dbReference>
<dbReference type="Proteomes" id="UP000002745">
    <property type="component" value="Chromosome"/>
</dbReference>
<gene>
    <name evidence="3" type="ordered locus">Hbal_0210</name>
</gene>
<evidence type="ECO:0000259" key="2">
    <source>
        <dbReference type="PROSITE" id="PS50110"/>
    </source>
</evidence>
<proteinExistence type="predicted"/>
<dbReference type="eggNOG" id="COG2197">
    <property type="taxonomic scope" value="Bacteria"/>
</dbReference>
<dbReference type="CDD" id="cd00156">
    <property type="entry name" value="REC"/>
    <property type="match status" value="1"/>
</dbReference>
<evidence type="ECO:0000313" key="3">
    <source>
        <dbReference type="EMBL" id="ACT57912.1"/>
    </source>
</evidence>
<accession>C6XLK6</accession>
<dbReference type="HOGENOM" id="CLU_1633140_0_0_5"/>
<dbReference type="InterPro" id="IPR011006">
    <property type="entry name" value="CheY-like_superfamily"/>
</dbReference>
<dbReference type="EMBL" id="CP001678">
    <property type="protein sequence ID" value="ACT57912.1"/>
    <property type="molecule type" value="Genomic_DNA"/>
</dbReference>
<dbReference type="Pfam" id="PF00072">
    <property type="entry name" value="Response_reg"/>
    <property type="match status" value="1"/>
</dbReference>
<dbReference type="PROSITE" id="PS50110">
    <property type="entry name" value="RESPONSE_REGULATORY"/>
    <property type="match status" value="1"/>
</dbReference>
<keyword evidence="1" id="KW-0597">Phosphoprotein</keyword>
<dbReference type="AlphaFoldDB" id="C6XLK6"/>
<evidence type="ECO:0000256" key="1">
    <source>
        <dbReference type="PROSITE-ProRule" id="PRU00169"/>
    </source>
</evidence>
<dbReference type="STRING" id="582402.Hbal_0210"/>
<reference evidence="4" key="1">
    <citation type="journal article" date="2011" name="J. Bacteriol.">
        <title>Genome sequences of eight morphologically diverse alphaproteobacteria.</title>
        <authorList>
            <consortium name="US DOE Joint Genome Institute"/>
            <person name="Brown P.J."/>
            <person name="Kysela D.T."/>
            <person name="Buechlein A."/>
            <person name="Hemmerich C."/>
            <person name="Brun Y.V."/>
        </authorList>
    </citation>
    <scope>NUCLEOTIDE SEQUENCE [LARGE SCALE GENOMIC DNA]</scope>
    <source>
        <strain evidence="4">ATCC 49814 / DSM 5838 / IFAM 1418</strain>
    </source>
</reference>
<feature type="modified residue" description="4-aspartylphosphate" evidence="1">
    <location>
        <position position="82"/>
    </location>
</feature>
<dbReference type="KEGG" id="hba:Hbal_0210"/>